<evidence type="ECO:0000256" key="11">
    <source>
        <dbReference type="RuleBase" id="RU000532"/>
    </source>
</evidence>
<comment type="subcellular location">
    <subcellularLocation>
        <location evidence="10">Cytoplasm</location>
    </subcellularLocation>
</comment>
<dbReference type="HAMAP" id="MF_00145">
    <property type="entry name" value="Phosphoglyc_kinase"/>
    <property type="match status" value="1"/>
</dbReference>
<dbReference type="InterPro" id="IPR001576">
    <property type="entry name" value="Phosphoglycerate_kinase"/>
</dbReference>
<dbReference type="InterPro" id="IPR015911">
    <property type="entry name" value="Phosphoglycerate_kinase_CS"/>
</dbReference>
<evidence type="ECO:0000256" key="9">
    <source>
        <dbReference type="ARBA" id="ARBA00023152"/>
    </source>
</evidence>
<dbReference type="EC" id="2.7.2.3" evidence="3 10"/>
<feature type="binding site" evidence="10">
    <location>
        <position position="121"/>
    </location>
    <ligand>
        <name>substrate</name>
    </ligand>
</feature>
<keyword evidence="9 10" id="KW-0324">Glycolysis</keyword>
<keyword evidence="13" id="KW-1185">Reference proteome</keyword>
<feature type="binding site" evidence="10">
    <location>
        <position position="154"/>
    </location>
    <ligand>
        <name>substrate</name>
    </ligand>
</feature>
<evidence type="ECO:0000256" key="2">
    <source>
        <dbReference type="ARBA" id="ARBA00004838"/>
    </source>
</evidence>
<feature type="binding site" evidence="10">
    <location>
        <position position="297"/>
    </location>
    <ligand>
        <name>ATP</name>
        <dbReference type="ChEBI" id="CHEBI:30616"/>
    </ligand>
</feature>
<dbReference type="SUPFAM" id="SSF53748">
    <property type="entry name" value="Phosphoglycerate kinase"/>
    <property type="match status" value="1"/>
</dbReference>
<reference evidence="12 13" key="1">
    <citation type="submission" date="2020-08" db="EMBL/GenBank/DDBJ databases">
        <title>Genome public.</title>
        <authorList>
            <person name="Liu C."/>
            <person name="Sun Q."/>
        </authorList>
    </citation>
    <scope>NUCLEOTIDE SEQUENCE [LARGE SCALE GENOMIC DNA]</scope>
    <source>
        <strain evidence="12 13">BX3</strain>
    </source>
</reference>
<evidence type="ECO:0000256" key="7">
    <source>
        <dbReference type="ARBA" id="ARBA00022777"/>
    </source>
</evidence>
<dbReference type="PIRSF" id="PIRSF000724">
    <property type="entry name" value="Pgk"/>
    <property type="match status" value="1"/>
</dbReference>
<organism evidence="12 13">
    <name type="scientific">Jutongia hominis</name>
    <dbReference type="NCBI Taxonomy" id="2763664"/>
    <lineage>
        <taxon>Bacteria</taxon>
        <taxon>Bacillati</taxon>
        <taxon>Bacillota</taxon>
        <taxon>Clostridia</taxon>
        <taxon>Lachnospirales</taxon>
        <taxon>Lachnospiraceae</taxon>
        <taxon>Jutongia</taxon>
    </lineage>
</organism>
<evidence type="ECO:0000313" key="12">
    <source>
        <dbReference type="EMBL" id="MBC8557685.1"/>
    </source>
</evidence>
<dbReference type="PANTHER" id="PTHR11406:SF23">
    <property type="entry name" value="PHOSPHOGLYCERATE KINASE 1, CHLOROPLASTIC-RELATED"/>
    <property type="match status" value="1"/>
</dbReference>
<dbReference type="EMBL" id="JACRSW010000031">
    <property type="protein sequence ID" value="MBC8557685.1"/>
    <property type="molecule type" value="Genomic_DNA"/>
</dbReference>
<keyword evidence="10" id="KW-0963">Cytoplasm</keyword>
<comment type="catalytic activity">
    <reaction evidence="1 10 11">
        <text>(2R)-3-phosphoglycerate + ATP = (2R)-3-phospho-glyceroyl phosphate + ADP</text>
        <dbReference type="Rhea" id="RHEA:14801"/>
        <dbReference type="ChEBI" id="CHEBI:30616"/>
        <dbReference type="ChEBI" id="CHEBI:57604"/>
        <dbReference type="ChEBI" id="CHEBI:58272"/>
        <dbReference type="ChEBI" id="CHEBI:456216"/>
        <dbReference type="EC" id="2.7.2.3"/>
    </reaction>
</comment>
<dbReference type="RefSeq" id="WP_249304987.1">
    <property type="nucleotide sequence ID" value="NZ_JACRSW010000031.1"/>
</dbReference>
<feature type="binding site" evidence="10">
    <location>
        <position position="328"/>
    </location>
    <ligand>
        <name>ATP</name>
        <dbReference type="ChEBI" id="CHEBI:30616"/>
    </ligand>
</feature>
<gene>
    <name evidence="10" type="primary">pgk</name>
    <name evidence="12" type="ORF">H8700_08195</name>
</gene>
<comment type="similarity">
    <text evidence="10 11">Belongs to the phosphoglycerate kinase family.</text>
</comment>
<keyword evidence="7 10" id="KW-0418">Kinase</keyword>
<evidence type="ECO:0000256" key="5">
    <source>
        <dbReference type="ARBA" id="ARBA00022679"/>
    </source>
</evidence>
<feature type="binding site" evidence="10">
    <location>
        <begin position="60"/>
        <end position="63"/>
    </location>
    <ligand>
        <name>substrate</name>
    </ligand>
</feature>
<proteinExistence type="inferred from homology"/>
<feature type="binding site" evidence="10">
    <location>
        <position position="206"/>
    </location>
    <ligand>
        <name>ATP</name>
        <dbReference type="ChEBI" id="CHEBI:30616"/>
    </ligand>
</feature>
<evidence type="ECO:0000313" key="13">
    <source>
        <dbReference type="Proteomes" id="UP000637513"/>
    </source>
</evidence>
<evidence type="ECO:0000256" key="3">
    <source>
        <dbReference type="ARBA" id="ARBA00013061"/>
    </source>
</evidence>
<comment type="pathway">
    <text evidence="2 10">Carbohydrate degradation; glycolysis; pyruvate from D-glyceraldehyde 3-phosphate: step 2/5.</text>
</comment>
<dbReference type="PANTHER" id="PTHR11406">
    <property type="entry name" value="PHOSPHOGLYCERATE KINASE"/>
    <property type="match status" value="1"/>
</dbReference>
<dbReference type="InterPro" id="IPR036043">
    <property type="entry name" value="Phosphoglycerate_kinase_sf"/>
</dbReference>
<dbReference type="PRINTS" id="PR00477">
    <property type="entry name" value="PHGLYCKINASE"/>
</dbReference>
<dbReference type="InterPro" id="IPR015824">
    <property type="entry name" value="Phosphoglycerate_kinase_N"/>
</dbReference>
<dbReference type="GO" id="GO:0016301">
    <property type="term" value="F:kinase activity"/>
    <property type="evidence" value="ECO:0007669"/>
    <property type="project" value="UniProtKB-KW"/>
</dbReference>
<keyword evidence="6 10" id="KW-0547">Nucleotide-binding</keyword>
<feature type="binding site" evidence="10">
    <location>
        <begin position="355"/>
        <end position="358"/>
    </location>
    <ligand>
        <name>ATP</name>
        <dbReference type="ChEBI" id="CHEBI:30616"/>
    </ligand>
</feature>
<evidence type="ECO:0000256" key="8">
    <source>
        <dbReference type="ARBA" id="ARBA00022840"/>
    </source>
</evidence>
<keyword evidence="5 10" id="KW-0808">Transferase</keyword>
<comment type="caution">
    <text evidence="12">The sequence shown here is derived from an EMBL/GenBank/DDBJ whole genome shotgun (WGS) entry which is preliminary data.</text>
</comment>
<protein>
    <recommendedName>
        <fullName evidence="4 10">Phosphoglycerate kinase</fullName>
        <ecNumber evidence="3 10">2.7.2.3</ecNumber>
    </recommendedName>
</protein>
<evidence type="ECO:0000256" key="6">
    <source>
        <dbReference type="ARBA" id="ARBA00022741"/>
    </source>
</evidence>
<comment type="subunit">
    <text evidence="10">Monomer.</text>
</comment>
<feature type="binding site" evidence="10">
    <location>
        <begin position="22"/>
        <end position="24"/>
    </location>
    <ligand>
        <name>substrate</name>
    </ligand>
</feature>
<sequence length="399" mass="42161">MLNKKSVDDINVKGKKVLVRCDFNVPLQDGKITDENRLVAALPTIKKLIADGGKVILCSHLGKPKGEPKPELSLAPVAKRLSELLGQEVKFAADANVVGENAKAAVAAMQDGDVILLENTRYRAEETKNGEAFSKELASLCDVFVNDAFGTAHRAHCSNVGVTKFVDGDCVVGYLMQKEIDFLGNAVNNPERPFVAILGGAKVSSKISVINNLLDKVDTLIIGGGMAYTFMAAHGEEVGKSLLEEDYKQYALDMEKKAEEKGVKLLIPIDTTVADDFSNDANFKVVGRGEIPADMEGLDIGPKTAELFADAVKGAKTVVWNGPMGCFEMPNFAKGTIAVAKAMADLEGATTIIGGGDSAAAVNQLGFGDKMTHISTGGGASLEFLEGKDLPGVVAADDK</sequence>
<dbReference type="Pfam" id="PF00162">
    <property type="entry name" value="PGK"/>
    <property type="match status" value="1"/>
</dbReference>
<evidence type="ECO:0000256" key="1">
    <source>
        <dbReference type="ARBA" id="ARBA00000642"/>
    </source>
</evidence>
<accession>A0ABR7MV62</accession>
<name>A0ABR7MV62_9FIRM</name>
<dbReference type="Proteomes" id="UP000637513">
    <property type="component" value="Unassembled WGS sequence"/>
</dbReference>
<feature type="binding site" evidence="10">
    <location>
        <position position="37"/>
    </location>
    <ligand>
        <name>substrate</name>
    </ligand>
</feature>
<dbReference type="PROSITE" id="PS00111">
    <property type="entry name" value="PGLYCERATE_KINASE"/>
    <property type="match status" value="1"/>
</dbReference>
<keyword evidence="8 10" id="KW-0067">ATP-binding</keyword>
<dbReference type="Gene3D" id="3.40.50.1260">
    <property type="entry name" value="Phosphoglycerate kinase, N-terminal domain"/>
    <property type="match status" value="2"/>
</dbReference>
<dbReference type="CDD" id="cd00318">
    <property type="entry name" value="Phosphoglycerate_kinase"/>
    <property type="match status" value="1"/>
</dbReference>
<evidence type="ECO:0000256" key="10">
    <source>
        <dbReference type="HAMAP-Rule" id="MF_00145"/>
    </source>
</evidence>
<evidence type="ECO:0000256" key="4">
    <source>
        <dbReference type="ARBA" id="ARBA00016471"/>
    </source>
</evidence>